<protein>
    <submittedName>
        <fullName evidence="3">IS5 family transposase</fullName>
    </submittedName>
</protein>
<dbReference type="AlphaFoldDB" id="A0A3G8YH87"/>
<dbReference type="GO" id="GO:0006313">
    <property type="term" value="P:DNA transposition"/>
    <property type="evidence" value="ECO:0007669"/>
    <property type="project" value="InterPro"/>
</dbReference>
<gene>
    <name evidence="3" type="ORF">EHF33_15725</name>
</gene>
<evidence type="ECO:0000313" key="3">
    <source>
        <dbReference type="EMBL" id="AZI44335.1"/>
    </source>
</evidence>
<keyword evidence="4" id="KW-1185">Reference proteome</keyword>
<sequence length="255" mass="29522">MRLTDEQWAVLGPLIPPPEKKTLRGRPRRPDREVFEGILWVLHTGAQWNQLPTTYPPKSTCFERFQEWNNRTIFPALLEALYEQLDDQGLLDLRESFIDGTFSAAKKGALMSGRPKKGKGTKVMLMVEASGLPISVFTTSASPSEVTLVQNTLDSMFGWDYPERLIGDKAYDSDGLDSEMAHRGIEMIAPNRRNRRQTQDGRPLRRYRKRWKVERTIAWLQNFRRIVTRYERLAEHFLSFVQLACVLLLLRRISG</sequence>
<accession>A0A3G8YH87</accession>
<dbReference type="NCBIfam" id="NF033580">
    <property type="entry name" value="transpos_IS5_3"/>
    <property type="match status" value="1"/>
</dbReference>
<dbReference type="InterPro" id="IPR025161">
    <property type="entry name" value="IS402-like_dom"/>
</dbReference>
<dbReference type="GO" id="GO:0003677">
    <property type="term" value="F:DNA binding"/>
    <property type="evidence" value="ECO:0007669"/>
    <property type="project" value="InterPro"/>
</dbReference>
<evidence type="ECO:0000313" key="4">
    <source>
        <dbReference type="Proteomes" id="UP000276417"/>
    </source>
</evidence>
<name>A0A3G8YH87_9DEIO</name>
<reference evidence="3 4" key="1">
    <citation type="submission" date="2018-11" db="EMBL/GenBank/DDBJ databases">
        <title>Deinococcus shelandsis sp. nov., isolated from South Shetland Islands soil of Antarctica.</title>
        <authorList>
            <person name="Tian J."/>
        </authorList>
    </citation>
    <scope>NUCLEOTIDE SEQUENCE [LARGE SCALE GENOMIC DNA]</scope>
    <source>
        <strain evidence="3 4">S14-83T</strain>
    </source>
</reference>
<dbReference type="InterPro" id="IPR002559">
    <property type="entry name" value="Transposase_11"/>
</dbReference>
<dbReference type="EMBL" id="CP034184">
    <property type="protein sequence ID" value="AZI44335.1"/>
    <property type="molecule type" value="Genomic_DNA"/>
</dbReference>
<feature type="domain" description="Transposase IS4-like" evidence="1">
    <location>
        <begin position="96"/>
        <end position="249"/>
    </location>
</feature>
<dbReference type="Proteomes" id="UP000276417">
    <property type="component" value="Chromosome 2"/>
</dbReference>
<dbReference type="PANTHER" id="PTHR30007">
    <property type="entry name" value="PHP DOMAIN PROTEIN"/>
    <property type="match status" value="1"/>
</dbReference>
<proteinExistence type="predicted"/>
<dbReference type="KEGG" id="dph:EHF33_15725"/>
<dbReference type="Pfam" id="PF13340">
    <property type="entry name" value="DUF4096"/>
    <property type="match status" value="1"/>
</dbReference>
<dbReference type="GO" id="GO:0004803">
    <property type="term" value="F:transposase activity"/>
    <property type="evidence" value="ECO:0007669"/>
    <property type="project" value="InterPro"/>
</dbReference>
<evidence type="ECO:0000259" key="2">
    <source>
        <dbReference type="Pfam" id="PF13340"/>
    </source>
</evidence>
<dbReference type="PANTHER" id="PTHR30007:SF0">
    <property type="entry name" value="TRANSPOSASE"/>
    <property type="match status" value="1"/>
</dbReference>
<evidence type="ECO:0000259" key="1">
    <source>
        <dbReference type="Pfam" id="PF01609"/>
    </source>
</evidence>
<feature type="domain" description="Insertion element IS402-like" evidence="2">
    <location>
        <begin position="3"/>
        <end position="76"/>
    </location>
</feature>
<dbReference type="Pfam" id="PF01609">
    <property type="entry name" value="DDE_Tnp_1"/>
    <property type="match status" value="1"/>
</dbReference>
<dbReference type="OrthoDB" id="63271at2"/>
<organism evidence="3 4">
    <name type="scientific">Deinococcus psychrotolerans</name>
    <dbReference type="NCBI Taxonomy" id="2489213"/>
    <lineage>
        <taxon>Bacteria</taxon>
        <taxon>Thermotogati</taxon>
        <taxon>Deinococcota</taxon>
        <taxon>Deinococci</taxon>
        <taxon>Deinococcales</taxon>
        <taxon>Deinococcaceae</taxon>
        <taxon>Deinococcus</taxon>
    </lineage>
</organism>
<dbReference type="RefSeq" id="WP_124873874.1">
    <property type="nucleotide sequence ID" value="NZ_CP034184.1"/>
</dbReference>